<feature type="transmembrane region" description="Helical" evidence="1">
    <location>
        <begin position="368"/>
        <end position="388"/>
    </location>
</feature>
<protein>
    <recommendedName>
        <fullName evidence="4">EF-hand domain-containing protein</fullName>
    </recommendedName>
</protein>
<evidence type="ECO:0000256" key="1">
    <source>
        <dbReference type="SAM" id="Phobius"/>
    </source>
</evidence>
<feature type="transmembrane region" description="Helical" evidence="1">
    <location>
        <begin position="54"/>
        <end position="77"/>
    </location>
</feature>
<keyword evidence="1" id="KW-0812">Transmembrane</keyword>
<dbReference type="AlphaFoldDB" id="A0A7J6MY19"/>
<dbReference type="InterPro" id="IPR018247">
    <property type="entry name" value="EF_Hand_1_Ca_BS"/>
</dbReference>
<dbReference type="Gene3D" id="3.80.10.10">
    <property type="entry name" value="Ribonuclease Inhibitor"/>
    <property type="match status" value="1"/>
</dbReference>
<evidence type="ECO:0008006" key="4">
    <source>
        <dbReference type="Google" id="ProtNLM"/>
    </source>
</evidence>
<evidence type="ECO:0000313" key="3">
    <source>
        <dbReference type="Proteomes" id="UP000591131"/>
    </source>
</evidence>
<sequence length="703" mass="76901">MSTDNNNINGSSSLTPQHRGTRRISFEEIIADTRSALRRVGSNLQAVDNQRVRIAYLCASATGISGVCLIASIYSFAQIETPVPPNPKDLVDANPDLVYIPPEVEYVSDAWSVFAATVYGLVAVAAAFMLLRRFHMLFKTLFKDASVSAIIKRSSSFLSKMSKDNLPNVHDEANDSVAAQTTIENKTARRTKRSTLAQAAKTLIETSDKFEIAGEWFWYRHVASETLEVTMQLLQLISFGGSAWSVSGEDASVVKPPATIMAQACLVAFNITFAPVIYFYQNRLIALAGDVLSDIGFVLVQLSAISSVQNPRSWHVLRATTFITLISSVFPFAQSLHDIHSMWDYLMLSSLERARCNQKNRAFSKVRIAMAWLLCLSFSITLVAFTGYQEFGWDCNSEVVNFDQDCHIKIHPLLSFPACDCRMVHLTPDEDCAIPIVERIKSYERVEYFSSAPSEWLQSCGMEFGQAELTALEQYGNSLISVMLPNTDGVTEIDLRGLSSLQVLSVTFDSVRTITEGFIRDSPKLRFLTFEINEIEMLPANIGDLEQLEELVLNVNPICSNATALEQFTSVPIVCAASGSGTGGSCTSRDGGAVDNAESLVIRACQQLATTGYTNECKPQCPAVVLSMGIADTNRDGLLSHSELLSASQLFGFTTSITEEELSCILNLCPAIRANGSSVSPSTDISFLALTGLGGITTCRDCR</sequence>
<name>A0A7J6MY19_PERCH</name>
<evidence type="ECO:0000313" key="2">
    <source>
        <dbReference type="EMBL" id="KAF4676473.1"/>
    </source>
</evidence>
<dbReference type="InterPro" id="IPR032675">
    <property type="entry name" value="LRR_dom_sf"/>
</dbReference>
<keyword evidence="3" id="KW-1185">Reference proteome</keyword>
<dbReference type="EMBL" id="JAAPAO010000034">
    <property type="protein sequence ID" value="KAF4676473.1"/>
    <property type="molecule type" value="Genomic_DNA"/>
</dbReference>
<reference evidence="2 3" key="1">
    <citation type="submission" date="2020-04" db="EMBL/GenBank/DDBJ databases">
        <title>Perkinsus chesapeaki whole genome sequence.</title>
        <authorList>
            <person name="Bogema D.R."/>
        </authorList>
    </citation>
    <scope>NUCLEOTIDE SEQUENCE [LARGE SCALE GENOMIC DNA]</scope>
    <source>
        <strain evidence="2">ATCC PRA-425</strain>
    </source>
</reference>
<keyword evidence="1" id="KW-0472">Membrane</keyword>
<dbReference type="OrthoDB" id="1055097at2759"/>
<organism evidence="2 3">
    <name type="scientific">Perkinsus chesapeaki</name>
    <name type="common">Clam parasite</name>
    <name type="synonym">Perkinsus andrewsi</name>
    <dbReference type="NCBI Taxonomy" id="330153"/>
    <lineage>
        <taxon>Eukaryota</taxon>
        <taxon>Sar</taxon>
        <taxon>Alveolata</taxon>
        <taxon>Perkinsozoa</taxon>
        <taxon>Perkinsea</taxon>
        <taxon>Perkinsida</taxon>
        <taxon>Perkinsidae</taxon>
        <taxon>Perkinsus</taxon>
    </lineage>
</organism>
<dbReference type="PROSITE" id="PS00018">
    <property type="entry name" value="EF_HAND_1"/>
    <property type="match status" value="1"/>
</dbReference>
<accession>A0A7J6MY19</accession>
<feature type="transmembrane region" description="Helical" evidence="1">
    <location>
        <begin position="110"/>
        <end position="131"/>
    </location>
</feature>
<gene>
    <name evidence="2" type="ORF">FOL47_006111</name>
</gene>
<dbReference type="SUPFAM" id="SSF52058">
    <property type="entry name" value="L domain-like"/>
    <property type="match status" value="1"/>
</dbReference>
<keyword evidence="1" id="KW-1133">Transmembrane helix</keyword>
<dbReference type="Proteomes" id="UP000591131">
    <property type="component" value="Unassembled WGS sequence"/>
</dbReference>
<comment type="caution">
    <text evidence="2">The sequence shown here is derived from an EMBL/GenBank/DDBJ whole genome shotgun (WGS) entry which is preliminary data.</text>
</comment>
<proteinExistence type="predicted"/>